<dbReference type="Proteomes" id="UP001501690">
    <property type="component" value="Unassembled WGS sequence"/>
</dbReference>
<evidence type="ECO:0000313" key="1">
    <source>
        <dbReference type="EMBL" id="GAA1692332.1"/>
    </source>
</evidence>
<organism evidence="1 2">
    <name type="scientific">Microbacterium sediminicola</name>
    <dbReference type="NCBI Taxonomy" id="415210"/>
    <lineage>
        <taxon>Bacteria</taxon>
        <taxon>Bacillati</taxon>
        <taxon>Actinomycetota</taxon>
        <taxon>Actinomycetes</taxon>
        <taxon>Micrococcales</taxon>
        <taxon>Microbacteriaceae</taxon>
        <taxon>Microbacterium</taxon>
    </lineage>
</organism>
<reference evidence="2" key="1">
    <citation type="journal article" date="2019" name="Int. J. Syst. Evol. Microbiol.">
        <title>The Global Catalogue of Microorganisms (GCM) 10K type strain sequencing project: providing services to taxonomists for standard genome sequencing and annotation.</title>
        <authorList>
            <consortium name="The Broad Institute Genomics Platform"/>
            <consortium name="The Broad Institute Genome Sequencing Center for Infectious Disease"/>
            <person name="Wu L."/>
            <person name="Ma J."/>
        </authorList>
    </citation>
    <scope>NUCLEOTIDE SEQUENCE [LARGE SCALE GENOMIC DNA]</scope>
    <source>
        <strain evidence="2">JCM 15577</strain>
    </source>
</reference>
<gene>
    <name evidence="1" type="ORF">GCM10009808_06770</name>
</gene>
<accession>A0ABP4TSM8</accession>
<sequence>MPVDDGESLRVKTLGKCASLFVQHIRRHHASTLASQPLNMRSTLSLGRTGNECSLVFEPINHAEKSPGGPK</sequence>
<protein>
    <submittedName>
        <fullName evidence="1">Uncharacterized protein</fullName>
    </submittedName>
</protein>
<dbReference type="EMBL" id="BAAAPL010000001">
    <property type="protein sequence ID" value="GAA1692332.1"/>
    <property type="molecule type" value="Genomic_DNA"/>
</dbReference>
<name>A0ABP4TSM8_9MICO</name>
<evidence type="ECO:0000313" key="2">
    <source>
        <dbReference type="Proteomes" id="UP001501690"/>
    </source>
</evidence>
<keyword evidence="2" id="KW-1185">Reference proteome</keyword>
<comment type="caution">
    <text evidence="1">The sequence shown here is derived from an EMBL/GenBank/DDBJ whole genome shotgun (WGS) entry which is preliminary data.</text>
</comment>
<proteinExistence type="predicted"/>